<dbReference type="OrthoDB" id="2018619at2759"/>
<feature type="transmembrane region" description="Helical" evidence="6">
    <location>
        <begin position="355"/>
        <end position="380"/>
    </location>
</feature>
<feature type="transmembrane region" description="Helical" evidence="6">
    <location>
        <begin position="332"/>
        <end position="349"/>
    </location>
</feature>
<evidence type="ECO:0000256" key="6">
    <source>
        <dbReference type="SAM" id="Phobius"/>
    </source>
</evidence>
<keyword evidence="5 6" id="KW-0472">Membrane</keyword>
<organism evidence="7 8">
    <name type="scientific">Coleophoma cylindrospora</name>
    <dbReference type="NCBI Taxonomy" id="1849047"/>
    <lineage>
        <taxon>Eukaryota</taxon>
        <taxon>Fungi</taxon>
        <taxon>Dikarya</taxon>
        <taxon>Ascomycota</taxon>
        <taxon>Pezizomycotina</taxon>
        <taxon>Leotiomycetes</taxon>
        <taxon>Helotiales</taxon>
        <taxon>Dermateaceae</taxon>
        <taxon>Coleophoma</taxon>
    </lineage>
</organism>
<evidence type="ECO:0000256" key="4">
    <source>
        <dbReference type="ARBA" id="ARBA00022989"/>
    </source>
</evidence>
<dbReference type="Gene3D" id="1.10.4160.10">
    <property type="entry name" value="Hydantoin permease"/>
    <property type="match status" value="1"/>
</dbReference>
<evidence type="ECO:0000313" key="8">
    <source>
        <dbReference type="Proteomes" id="UP000256645"/>
    </source>
</evidence>
<feature type="transmembrane region" description="Helical" evidence="6">
    <location>
        <begin position="161"/>
        <end position="181"/>
    </location>
</feature>
<dbReference type="Proteomes" id="UP000256645">
    <property type="component" value="Unassembled WGS sequence"/>
</dbReference>
<dbReference type="EMBL" id="PDLM01000002">
    <property type="protein sequence ID" value="RDW84988.1"/>
    <property type="molecule type" value="Genomic_DNA"/>
</dbReference>
<dbReference type="PANTHER" id="PTHR30618">
    <property type="entry name" value="NCS1 FAMILY PURINE/PYRIMIDINE TRANSPORTER"/>
    <property type="match status" value="1"/>
</dbReference>
<keyword evidence="4 6" id="KW-1133">Transmembrane helix</keyword>
<dbReference type="InterPro" id="IPR001248">
    <property type="entry name" value="Pur-cyt_permease"/>
</dbReference>
<feature type="transmembrane region" description="Helical" evidence="6">
    <location>
        <begin position="112"/>
        <end position="131"/>
    </location>
</feature>
<evidence type="ECO:0000313" key="7">
    <source>
        <dbReference type="EMBL" id="RDW84988.1"/>
    </source>
</evidence>
<dbReference type="PANTHER" id="PTHR30618:SF15">
    <property type="entry name" value="NICOTINAMIDE RIBOSIDE TRANSPORTER 1-RELATED"/>
    <property type="match status" value="1"/>
</dbReference>
<dbReference type="AlphaFoldDB" id="A0A3D8SGV5"/>
<evidence type="ECO:0000256" key="3">
    <source>
        <dbReference type="ARBA" id="ARBA00022692"/>
    </source>
</evidence>
<evidence type="ECO:0000256" key="5">
    <source>
        <dbReference type="ARBA" id="ARBA00023136"/>
    </source>
</evidence>
<dbReference type="Pfam" id="PF02133">
    <property type="entry name" value="Transp_cyt_pur"/>
    <property type="match status" value="2"/>
</dbReference>
<feature type="transmembrane region" description="Helical" evidence="6">
    <location>
        <begin position="291"/>
        <end position="311"/>
    </location>
</feature>
<dbReference type="GO" id="GO:0005886">
    <property type="term" value="C:plasma membrane"/>
    <property type="evidence" value="ECO:0007669"/>
    <property type="project" value="TreeGrafter"/>
</dbReference>
<name>A0A3D8SGV5_9HELO</name>
<feature type="transmembrane region" description="Helical" evidence="6">
    <location>
        <begin position="401"/>
        <end position="421"/>
    </location>
</feature>
<feature type="transmembrane region" description="Helical" evidence="6">
    <location>
        <begin position="238"/>
        <end position="262"/>
    </location>
</feature>
<gene>
    <name evidence="7" type="ORF">BP6252_02578</name>
</gene>
<keyword evidence="8" id="KW-1185">Reference proteome</keyword>
<feature type="transmembrane region" description="Helical" evidence="6">
    <location>
        <begin position="441"/>
        <end position="464"/>
    </location>
</feature>
<feature type="transmembrane region" description="Helical" evidence="6">
    <location>
        <begin position="46"/>
        <end position="66"/>
    </location>
</feature>
<evidence type="ECO:0000256" key="1">
    <source>
        <dbReference type="ARBA" id="ARBA00004141"/>
    </source>
</evidence>
<dbReference type="GO" id="GO:0015205">
    <property type="term" value="F:nucleobase transmembrane transporter activity"/>
    <property type="evidence" value="ECO:0007669"/>
    <property type="project" value="TreeGrafter"/>
</dbReference>
<sequence>MSILRAIDNKIRIHDDEDGRTIDRWTNLDILPVLPKNRTFTSKAYVSYWISGAVCASFWSMGSSAIASGLTAAQAVGAMIVAAFVCSVVAWFCGEPGIMYYLGFPMMSRATFGMRGSYFVVLLKCFTTFIFCGIQSYWGGLAIHVILAAIFPSYHHMRNTLPAGFGAVVATILGMFIWAMSANRGAGNLVAPVTKLSTGDTAFVFIQSICTVCGSFTGSSVRHSDWSRYAKTPKSPRIGILVAGPLALTLTAMFGIFVTSAARDMYGEVLWQPVSLLLYIQTQSYTPGVRAGTFFAGVGWLMSQLAVNVSLNSVSAGMDLTAILPQYLNARRGSLLVALVGFAACPWNYVNSSSVFTTVLSSFGLFISPLIGIYMIDFWVVRKKNWKVPDLYIGNSSSIYWFHYGFHWRAFVVWLGLIWLSLPGFVSAITGKPTALAWKRIFQITYFVGWLGGMILYAALCYVFPVPHAQEYEEYDWSTDAGVTVLDAKTVEAVDGEVIDEKV</sequence>
<keyword evidence="3 6" id="KW-0812">Transmembrane</keyword>
<comment type="similarity">
    <text evidence="2">Belongs to the purine-cytosine permease (2.A.39) family.</text>
</comment>
<dbReference type="InterPro" id="IPR045225">
    <property type="entry name" value="Uracil/uridine/allantoin_perm"/>
</dbReference>
<reference evidence="7 8" key="1">
    <citation type="journal article" date="2018" name="IMA Fungus">
        <title>IMA Genome-F 9: Draft genome sequence of Annulohypoxylon stygium, Aspergillus mulundensis, Berkeleyomyces basicola (syn. Thielaviopsis basicola), Ceratocystis smalleyi, two Cercospora beticola strains, Coleophoma cylindrospora, Fusarium fracticaudum, Phialophora cf. hyalina, and Morchella septimelata.</title>
        <authorList>
            <person name="Wingfield B.D."/>
            <person name="Bills G.F."/>
            <person name="Dong Y."/>
            <person name="Huang W."/>
            <person name="Nel W.J."/>
            <person name="Swalarsk-Parry B.S."/>
            <person name="Vaghefi N."/>
            <person name="Wilken P.M."/>
            <person name="An Z."/>
            <person name="de Beer Z.W."/>
            <person name="De Vos L."/>
            <person name="Chen L."/>
            <person name="Duong T.A."/>
            <person name="Gao Y."/>
            <person name="Hammerbacher A."/>
            <person name="Kikkert J.R."/>
            <person name="Li Y."/>
            <person name="Li H."/>
            <person name="Li K."/>
            <person name="Li Q."/>
            <person name="Liu X."/>
            <person name="Ma X."/>
            <person name="Naidoo K."/>
            <person name="Pethybridge S.J."/>
            <person name="Sun J."/>
            <person name="Steenkamp E.T."/>
            <person name="van der Nest M.A."/>
            <person name="van Wyk S."/>
            <person name="Wingfield M.J."/>
            <person name="Xiong C."/>
            <person name="Yue Q."/>
            <person name="Zhang X."/>
        </authorList>
    </citation>
    <scope>NUCLEOTIDE SEQUENCE [LARGE SCALE GENOMIC DNA]</scope>
    <source>
        <strain evidence="7 8">BP6252</strain>
    </source>
</reference>
<proteinExistence type="inferred from homology"/>
<protein>
    <submittedName>
        <fullName evidence="7">Uracil permease-3</fullName>
    </submittedName>
</protein>
<comment type="subcellular location">
    <subcellularLocation>
        <location evidence="1">Membrane</location>
        <topology evidence="1">Multi-pass membrane protein</topology>
    </subcellularLocation>
</comment>
<evidence type="ECO:0000256" key="2">
    <source>
        <dbReference type="ARBA" id="ARBA00008974"/>
    </source>
</evidence>
<comment type="caution">
    <text evidence="7">The sequence shown here is derived from an EMBL/GenBank/DDBJ whole genome shotgun (WGS) entry which is preliminary data.</text>
</comment>
<accession>A0A3D8SGV5</accession>